<organism evidence="12 13">
    <name type="scientific">Cotesia glomerata</name>
    <name type="common">Lepidopteran parasitic wasp</name>
    <name type="synonym">Apanteles glomeratus</name>
    <dbReference type="NCBI Taxonomy" id="32391"/>
    <lineage>
        <taxon>Eukaryota</taxon>
        <taxon>Metazoa</taxon>
        <taxon>Ecdysozoa</taxon>
        <taxon>Arthropoda</taxon>
        <taxon>Hexapoda</taxon>
        <taxon>Insecta</taxon>
        <taxon>Pterygota</taxon>
        <taxon>Neoptera</taxon>
        <taxon>Endopterygota</taxon>
        <taxon>Hymenoptera</taxon>
        <taxon>Apocrita</taxon>
        <taxon>Ichneumonoidea</taxon>
        <taxon>Braconidae</taxon>
        <taxon>Microgastrinae</taxon>
        <taxon>Cotesia</taxon>
    </lineage>
</organism>
<evidence type="ECO:0000313" key="13">
    <source>
        <dbReference type="Proteomes" id="UP000826195"/>
    </source>
</evidence>
<dbReference type="PANTHER" id="PTHR13448:SF0">
    <property type="entry name" value="TRANSMEMBRANE PROTEIN 214"/>
    <property type="match status" value="1"/>
</dbReference>
<dbReference type="EMBL" id="JAHXZJ010001119">
    <property type="protein sequence ID" value="KAH0553912.1"/>
    <property type="molecule type" value="Genomic_DNA"/>
</dbReference>
<evidence type="ECO:0000313" key="12">
    <source>
        <dbReference type="EMBL" id="KAH0553912.1"/>
    </source>
</evidence>
<evidence type="ECO:0000256" key="7">
    <source>
        <dbReference type="ARBA" id="ARBA00022989"/>
    </source>
</evidence>
<comment type="function">
    <text evidence="10">Critical mediator, in cooperation with CASP4, of endoplasmic reticulum-stress induced apoptosis. Required or the activation of CASP4 following endoplasmic reticulum stress.</text>
</comment>
<feature type="compositionally biased region" description="Basic and acidic residues" evidence="11">
    <location>
        <begin position="155"/>
        <end position="164"/>
    </location>
</feature>
<accession>A0AAV7IQ59</accession>
<gene>
    <name evidence="12" type="ORF">KQX54_005798</name>
</gene>
<dbReference type="GO" id="GO:0005789">
    <property type="term" value="C:endoplasmic reticulum membrane"/>
    <property type="evidence" value="ECO:0007669"/>
    <property type="project" value="UniProtKB-SubCell"/>
</dbReference>
<feature type="compositionally biased region" description="Basic and acidic residues" evidence="11">
    <location>
        <begin position="117"/>
        <end position="136"/>
    </location>
</feature>
<evidence type="ECO:0000256" key="4">
    <source>
        <dbReference type="ARBA" id="ARBA00022692"/>
    </source>
</evidence>
<keyword evidence="6" id="KW-0256">Endoplasmic reticulum</keyword>
<evidence type="ECO:0000256" key="5">
    <source>
        <dbReference type="ARBA" id="ARBA00022703"/>
    </source>
</evidence>
<dbReference type="PANTHER" id="PTHR13448">
    <property type="entry name" value="TRANSMEMBRANE PROTEIN 214"/>
    <property type="match status" value="1"/>
</dbReference>
<reference evidence="12 13" key="1">
    <citation type="journal article" date="2021" name="J. Hered.">
        <title>A chromosome-level genome assembly of the parasitoid wasp, Cotesia glomerata (Hymenoptera: Braconidae).</title>
        <authorList>
            <person name="Pinto B.J."/>
            <person name="Weis J.J."/>
            <person name="Gamble T."/>
            <person name="Ode P.J."/>
            <person name="Paul R."/>
            <person name="Zaspel J.M."/>
        </authorList>
    </citation>
    <scope>NUCLEOTIDE SEQUENCE [LARGE SCALE GENOMIC DNA]</scope>
    <source>
        <strain evidence="12">CgM1</strain>
    </source>
</reference>
<dbReference type="GO" id="GO:0005794">
    <property type="term" value="C:Golgi apparatus"/>
    <property type="evidence" value="ECO:0007669"/>
    <property type="project" value="TreeGrafter"/>
</dbReference>
<evidence type="ECO:0000256" key="2">
    <source>
        <dbReference type="ARBA" id="ARBA00007984"/>
    </source>
</evidence>
<sequence length="738" mass="83831">MAVTGDDDDSNDVVAVAVEIYRGGIKVKERVEKRDGGSELRGVEVRKETQKINFIILKMSSSGWELVTKNKKDKNSGKNNKLTKVEKKKFIENAPKVEDFLPLSQVQTLYDNFNGNKENKMPKDKDNKTKENEEKKKQQKLNAQVDNKKKLQQQKPKEKSKPVEKSAITVDQINELIETNRVKFPDAPLIWLKDLVAYLNANISEKEEITPATKPDTYPLSLITKAVRTSFEKVIKSVGIQTAQLFYENTLLLMAKNMAFGSSSIGCKIFIQLLAFMHPEITCGNIEKLISLRNSYQNKKSIGLAILWVLAQGGKKNLTVGLTLWHEVMASMLESRNYAYHVTKILREMFTIHSKNINNSLTIDMYLNIVDDFCSGKINIHTSLSKEVSSCLQFLRETVIQTDKIDVKSLFENTIDRINTKTNPLYMEELLRILVLCIAKDSRSLSSWNKMHSKRLYQSELLIKQLTDDWASIRSEVDAKLLKQTLSVFQVTEVKPKKNKEDFLMLACQKKSQDLIKKMSASAKKGRSFPWTKGSFILLILIGALVAFDCSKHGSFEASTTGRLMRTSGVVGYGQKAWSSTKSYSNKGLAYLEASYPDYYKTASTWGRQYAKLTGDFYLVGRNFVFKLYNNTAEFVEQKKPIVVDSIEHYFPGWLATVQKFGSKQLELTKKYSADASDFIVTQSTTFIRWLETSVFVGKMSPENIRGYATQAVESTQAFASQAYDVVYEKVQTLLKVQ</sequence>
<dbReference type="AlphaFoldDB" id="A0AAV7IQ59"/>
<keyword evidence="4" id="KW-0812">Transmembrane</keyword>
<evidence type="ECO:0000256" key="6">
    <source>
        <dbReference type="ARBA" id="ARBA00022824"/>
    </source>
</evidence>
<evidence type="ECO:0008006" key="14">
    <source>
        <dbReference type="Google" id="ProtNLM"/>
    </source>
</evidence>
<dbReference type="InterPro" id="IPR019308">
    <property type="entry name" value="TMEM214"/>
</dbReference>
<comment type="similarity">
    <text evidence="2">Belongs to the TMEM214 family.</text>
</comment>
<comment type="subunit">
    <text evidence="3">Constitutively interacts with CASP4; required for the localization of procaspase 4 to the ER.</text>
</comment>
<comment type="subcellular location">
    <subcellularLocation>
        <location evidence="1">Endoplasmic reticulum membrane</location>
        <topology evidence="1">Multi-pass membrane protein</topology>
    </subcellularLocation>
</comment>
<dbReference type="Proteomes" id="UP000826195">
    <property type="component" value="Unassembled WGS sequence"/>
</dbReference>
<keyword evidence="13" id="KW-1185">Reference proteome</keyword>
<keyword evidence="8" id="KW-0472">Membrane</keyword>
<evidence type="ECO:0000256" key="11">
    <source>
        <dbReference type="SAM" id="MobiDB-lite"/>
    </source>
</evidence>
<evidence type="ECO:0000256" key="3">
    <source>
        <dbReference type="ARBA" id="ARBA00011720"/>
    </source>
</evidence>
<dbReference type="Pfam" id="PF10151">
    <property type="entry name" value="TMEM214"/>
    <property type="match status" value="1"/>
</dbReference>
<evidence type="ECO:0000256" key="10">
    <source>
        <dbReference type="ARBA" id="ARBA00024938"/>
    </source>
</evidence>
<comment type="caution">
    <text evidence="12">The sequence shown here is derived from an EMBL/GenBank/DDBJ whole genome shotgun (WGS) entry which is preliminary data.</text>
</comment>
<keyword evidence="9" id="KW-0325">Glycoprotein</keyword>
<evidence type="ECO:0000256" key="1">
    <source>
        <dbReference type="ARBA" id="ARBA00004477"/>
    </source>
</evidence>
<evidence type="ECO:0000256" key="8">
    <source>
        <dbReference type="ARBA" id="ARBA00023136"/>
    </source>
</evidence>
<proteinExistence type="inferred from homology"/>
<protein>
    <recommendedName>
        <fullName evidence="14">Transmembrane protein 214</fullName>
    </recommendedName>
</protein>
<keyword evidence="7" id="KW-1133">Transmembrane helix</keyword>
<evidence type="ECO:0000256" key="9">
    <source>
        <dbReference type="ARBA" id="ARBA00023180"/>
    </source>
</evidence>
<keyword evidence="5" id="KW-0053">Apoptosis</keyword>
<feature type="region of interest" description="Disordered" evidence="11">
    <location>
        <begin position="112"/>
        <end position="165"/>
    </location>
</feature>
<name>A0AAV7IQ59_COTGL</name>
<dbReference type="GO" id="GO:0006915">
    <property type="term" value="P:apoptotic process"/>
    <property type="evidence" value="ECO:0007669"/>
    <property type="project" value="UniProtKB-KW"/>
</dbReference>